<gene>
    <name evidence="3" type="ORF">MNEG_9583</name>
</gene>
<dbReference type="Proteomes" id="UP000054498">
    <property type="component" value="Unassembled WGS sequence"/>
</dbReference>
<evidence type="ECO:0000256" key="2">
    <source>
        <dbReference type="SAM" id="Phobius"/>
    </source>
</evidence>
<protein>
    <submittedName>
        <fullName evidence="3">Uncharacterized protein</fullName>
    </submittedName>
</protein>
<dbReference type="EMBL" id="KK102206">
    <property type="protein sequence ID" value="KIY98375.1"/>
    <property type="molecule type" value="Genomic_DNA"/>
</dbReference>
<keyword evidence="2" id="KW-0812">Transmembrane</keyword>
<feature type="transmembrane region" description="Helical" evidence="2">
    <location>
        <begin position="54"/>
        <end position="80"/>
    </location>
</feature>
<evidence type="ECO:0000313" key="3">
    <source>
        <dbReference type="EMBL" id="KIY98375.1"/>
    </source>
</evidence>
<accession>A0A0D2MVL1</accession>
<feature type="non-terminal residue" evidence="3">
    <location>
        <position position="132"/>
    </location>
</feature>
<dbReference type="GeneID" id="25742458"/>
<feature type="compositionally biased region" description="Low complexity" evidence="1">
    <location>
        <begin position="14"/>
        <end position="29"/>
    </location>
</feature>
<keyword evidence="2" id="KW-1133">Transmembrane helix</keyword>
<feature type="region of interest" description="Disordered" evidence="1">
    <location>
        <begin position="1"/>
        <end position="48"/>
    </location>
</feature>
<evidence type="ECO:0000256" key="1">
    <source>
        <dbReference type="SAM" id="MobiDB-lite"/>
    </source>
</evidence>
<organism evidence="3 4">
    <name type="scientific">Monoraphidium neglectum</name>
    <dbReference type="NCBI Taxonomy" id="145388"/>
    <lineage>
        <taxon>Eukaryota</taxon>
        <taxon>Viridiplantae</taxon>
        <taxon>Chlorophyta</taxon>
        <taxon>core chlorophytes</taxon>
        <taxon>Chlorophyceae</taxon>
        <taxon>CS clade</taxon>
        <taxon>Sphaeropleales</taxon>
        <taxon>Selenastraceae</taxon>
        <taxon>Monoraphidium</taxon>
    </lineage>
</organism>
<dbReference type="AlphaFoldDB" id="A0A0D2MVL1"/>
<proteinExistence type="predicted"/>
<dbReference type="KEGG" id="mng:MNEG_9583"/>
<reference evidence="3 4" key="1">
    <citation type="journal article" date="2013" name="BMC Genomics">
        <title>Reconstruction of the lipid metabolism for the microalga Monoraphidium neglectum from its genome sequence reveals characteristics suitable for biofuel production.</title>
        <authorList>
            <person name="Bogen C."/>
            <person name="Al-Dilaimi A."/>
            <person name="Albersmeier A."/>
            <person name="Wichmann J."/>
            <person name="Grundmann M."/>
            <person name="Rupp O."/>
            <person name="Lauersen K.J."/>
            <person name="Blifernez-Klassen O."/>
            <person name="Kalinowski J."/>
            <person name="Goesmann A."/>
            <person name="Mussgnug J.H."/>
            <person name="Kruse O."/>
        </authorList>
    </citation>
    <scope>NUCLEOTIDE SEQUENCE [LARGE SCALE GENOMIC DNA]</scope>
    <source>
        <strain evidence="3 4">SAG 48.87</strain>
    </source>
</reference>
<sequence>MAKQRPNRQGKGIAATTDPSPAATTAAPPGKRPREKRAVAPGAPPRSVLGPRAIAVALAAAAIAVLCACLAKPGLLLALLRRSAAAWGSPSADALLFEPMTVRGGQTFGPSFGLYPRGCRWRDVTPNNISQQ</sequence>
<dbReference type="RefSeq" id="XP_013897395.1">
    <property type="nucleotide sequence ID" value="XM_014041941.1"/>
</dbReference>
<keyword evidence="4" id="KW-1185">Reference proteome</keyword>
<name>A0A0D2MVL1_9CHLO</name>
<keyword evidence="2" id="KW-0472">Membrane</keyword>
<evidence type="ECO:0000313" key="4">
    <source>
        <dbReference type="Proteomes" id="UP000054498"/>
    </source>
</evidence>